<comment type="caution">
    <text evidence="2">The sequence shown here is derived from an EMBL/GenBank/DDBJ whole genome shotgun (WGS) entry which is preliminary data.</text>
</comment>
<dbReference type="Gene3D" id="3.40.630.30">
    <property type="match status" value="1"/>
</dbReference>
<dbReference type="GO" id="GO:0016747">
    <property type="term" value="F:acyltransferase activity, transferring groups other than amino-acyl groups"/>
    <property type="evidence" value="ECO:0007669"/>
    <property type="project" value="InterPro"/>
</dbReference>
<dbReference type="Proteomes" id="UP000553343">
    <property type="component" value="Unassembled WGS sequence"/>
</dbReference>
<dbReference type="SUPFAM" id="SSF55729">
    <property type="entry name" value="Acyl-CoA N-acyltransferases (Nat)"/>
    <property type="match status" value="1"/>
</dbReference>
<evidence type="ECO:0000313" key="2">
    <source>
        <dbReference type="EMBL" id="NWH03600.1"/>
    </source>
</evidence>
<keyword evidence="3" id="KW-1185">Reference proteome</keyword>
<protein>
    <submittedName>
        <fullName evidence="2">N-acetyltransferase</fullName>
    </submittedName>
</protein>
<keyword evidence="2" id="KW-0808">Transferase</keyword>
<reference evidence="2 3" key="1">
    <citation type="submission" date="2020-06" db="EMBL/GenBank/DDBJ databases">
        <title>High-quality draft genome of sulfate reducer Desulfobacter latus type strain AcrS2 isolated from marine sediment.</title>
        <authorList>
            <person name="Hoppe M."/>
            <person name="Larsen C.K."/>
            <person name="Marshall I.P.G."/>
            <person name="Schramm A."/>
            <person name="Marietou A.G."/>
        </authorList>
    </citation>
    <scope>NUCLEOTIDE SEQUENCE [LARGE SCALE GENOMIC DNA]</scope>
    <source>
        <strain evidence="2 3">AcRS2</strain>
    </source>
</reference>
<gene>
    <name evidence="2" type="ORF">HXW94_01085</name>
</gene>
<dbReference type="InterPro" id="IPR016181">
    <property type="entry name" value="Acyl_CoA_acyltransferase"/>
</dbReference>
<sequence>MKYQILKTNCEEEIKQLFTDVFTESETPAEGTLIGNLVEELQKTTKPEDIFCFVAIDKNKIIASIFFTRFTTETNLNAFILSPVAVATQHQKKGIGQNLIKFAIDYLKQNNVELLLTYGDPDFYSKVSFKNISEEIIKAPLKLTYPNGWLAQSLISENVSPVNGSTMCVKALMDQKYW</sequence>
<evidence type="ECO:0000313" key="3">
    <source>
        <dbReference type="Proteomes" id="UP000553343"/>
    </source>
</evidence>
<dbReference type="AlphaFoldDB" id="A0A850SUB3"/>
<proteinExistence type="predicted"/>
<dbReference type="Pfam" id="PF13527">
    <property type="entry name" value="Acetyltransf_9"/>
    <property type="match status" value="1"/>
</dbReference>
<dbReference type="InterPro" id="IPR000182">
    <property type="entry name" value="GNAT_dom"/>
</dbReference>
<dbReference type="CDD" id="cd04301">
    <property type="entry name" value="NAT_SF"/>
    <property type="match status" value="1"/>
</dbReference>
<dbReference type="EMBL" id="JACADJ010000002">
    <property type="protein sequence ID" value="NWH03600.1"/>
    <property type="molecule type" value="Genomic_DNA"/>
</dbReference>
<dbReference type="PROSITE" id="PS51186">
    <property type="entry name" value="GNAT"/>
    <property type="match status" value="1"/>
</dbReference>
<organism evidence="2 3">
    <name type="scientific">Desulfobacter latus</name>
    <dbReference type="NCBI Taxonomy" id="2292"/>
    <lineage>
        <taxon>Bacteria</taxon>
        <taxon>Pseudomonadati</taxon>
        <taxon>Thermodesulfobacteriota</taxon>
        <taxon>Desulfobacteria</taxon>
        <taxon>Desulfobacterales</taxon>
        <taxon>Desulfobacteraceae</taxon>
        <taxon>Desulfobacter</taxon>
    </lineage>
</organism>
<accession>A0A850SUB3</accession>
<name>A0A850SUB3_9BACT</name>
<evidence type="ECO:0000259" key="1">
    <source>
        <dbReference type="PROSITE" id="PS51186"/>
    </source>
</evidence>
<dbReference type="RefSeq" id="WP_178365044.1">
    <property type="nucleotide sequence ID" value="NZ_JACADJ010000002.1"/>
</dbReference>
<feature type="domain" description="N-acetyltransferase" evidence="1">
    <location>
        <begin position="1"/>
        <end position="146"/>
    </location>
</feature>